<evidence type="ECO:0000256" key="5">
    <source>
        <dbReference type="ARBA" id="ARBA00023125"/>
    </source>
</evidence>
<reference evidence="8" key="1">
    <citation type="journal article" date="2014" name="Genome Biol. Evol.">
        <title>Pangenome evidence for extensive interdomain horizontal transfer affecting lineage core and shell genes in uncultured planktonic thaumarchaeota and euryarchaeota.</title>
        <authorList>
            <person name="Deschamps P."/>
            <person name="Zivanovic Y."/>
            <person name="Moreira D."/>
            <person name="Rodriguez-Valera F."/>
            <person name="Lopez-Garcia P."/>
        </authorList>
    </citation>
    <scope>NUCLEOTIDE SEQUENCE</scope>
</reference>
<sequence length="391" mass="43445">MATSTSYSWEILALRSRKFSTTCPRYPPRGKLASGGGVSGAGLTAAAVRDAFGDGRFALEAGVLPLSDRGLAAIDEFDKISDEDRKVMHPAMEQQEIHVAKGGITATLPSRCAILAAANPKDGRFSKRGPNQSVMRSYSETGLPPPLASRFDIIWMMRDEVKIEDDERIARYILDNRTKGVSETKIEEAMSLDPSEEVKDEIYAFTVDNTEHLSLEFLRKYIAYAKRNHHPDLNSDARAKILEYYTDERQSYGREDQMGDSEVIPITARALEALIRLTEAHARMHLRDTATGEDAKVALAVFRHWRDESGIEDDSELYSGISATARSNNTTIRNIVRDICHSGDGTASVTDIYNAASARKIPETTVDDVLQRMLVSGELFSPRNDIYSFAR</sequence>
<evidence type="ECO:0000256" key="2">
    <source>
        <dbReference type="ARBA" id="ARBA00022705"/>
    </source>
</evidence>
<evidence type="ECO:0000256" key="6">
    <source>
        <dbReference type="RuleBase" id="RU004070"/>
    </source>
</evidence>
<dbReference type="PROSITE" id="PS50051">
    <property type="entry name" value="MCM_2"/>
    <property type="match status" value="1"/>
</dbReference>
<keyword evidence="2" id="KW-0235">DNA replication</keyword>
<dbReference type="EMBL" id="KF900964">
    <property type="protein sequence ID" value="AIF13137.1"/>
    <property type="molecule type" value="Genomic_DNA"/>
</dbReference>
<dbReference type="PRINTS" id="PR01657">
    <property type="entry name" value="MCMFAMILY"/>
</dbReference>
<evidence type="ECO:0000256" key="3">
    <source>
        <dbReference type="ARBA" id="ARBA00022741"/>
    </source>
</evidence>
<dbReference type="PANTHER" id="PTHR11630:SF66">
    <property type="entry name" value="DNA REPLICATION LICENSING FACTOR MCM4"/>
    <property type="match status" value="1"/>
</dbReference>
<dbReference type="InterPro" id="IPR001208">
    <property type="entry name" value="MCM_dom"/>
</dbReference>
<dbReference type="GO" id="GO:0006260">
    <property type="term" value="P:DNA replication"/>
    <property type="evidence" value="ECO:0007669"/>
    <property type="project" value="UniProtKB-KW"/>
</dbReference>
<gene>
    <name evidence="8" type="primary">cdc21</name>
    <name evidence="8" type="synonym">mcm</name>
</gene>
<dbReference type="GO" id="GO:0005524">
    <property type="term" value="F:ATP binding"/>
    <property type="evidence" value="ECO:0007669"/>
    <property type="project" value="UniProtKB-KW"/>
</dbReference>
<protein>
    <submittedName>
        <fullName evidence="8">Transcriptional regulator XRE family (Mcm, cdc21)</fullName>
    </submittedName>
</protein>
<comment type="similarity">
    <text evidence="1 6">Belongs to the MCM family.</text>
</comment>
<dbReference type="PANTHER" id="PTHR11630">
    <property type="entry name" value="DNA REPLICATION LICENSING FACTOR MCM FAMILY MEMBER"/>
    <property type="match status" value="1"/>
</dbReference>
<dbReference type="Pfam" id="PF00493">
    <property type="entry name" value="MCM"/>
    <property type="match status" value="1"/>
</dbReference>
<keyword evidence="4 6" id="KW-0067">ATP-binding</keyword>
<dbReference type="GO" id="GO:0003697">
    <property type="term" value="F:single-stranded DNA binding"/>
    <property type="evidence" value="ECO:0007669"/>
    <property type="project" value="TreeGrafter"/>
</dbReference>
<dbReference type="Gene3D" id="1.10.10.10">
    <property type="entry name" value="Winged helix-like DNA-binding domain superfamily/Winged helix DNA-binding domain"/>
    <property type="match status" value="1"/>
</dbReference>
<name>A0A075HFG0_9EURY</name>
<accession>A0A075HFG0</accession>
<dbReference type="GO" id="GO:0042555">
    <property type="term" value="C:MCM complex"/>
    <property type="evidence" value="ECO:0007669"/>
    <property type="project" value="TreeGrafter"/>
</dbReference>
<evidence type="ECO:0000256" key="4">
    <source>
        <dbReference type="ARBA" id="ARBA00022840"/>
    </source>
</evidence>
<dbReference type="SUPFAM" id="SSF52540">
    <property type="entry name" value="P-loop containing nucleoside triphosphate hydrolases"/>
    <property type="match status" value="1"/>
</dbReference>
<dbReference type="InterPro" id="IPR036388">
    <property type="entry name" value="WH-like_DNA-bd_sf"/>
</dbReference>
<dbReference type="InterPro" id="IPR041562">
    <property type="entry name" value="MCM_lid"/>
</dbReference>
<dbReference type="InterPro" id="IPR027417">
    <property type="entry name" value="P-loop_NTPase"/>
</dbReference>
<evidence type="ECO:0000313" key="8">
    <source>
        <dbReference type="EMBL" id="AIF13137.1"/>
    </source>
</evidence>
<dbReference type="SMART" id="SM00350">
    <property type="entry name" value="MCM"/>
    <property type="match status" value="1"/>
</dbReference>
<keyword evidence="3 6" id="KW-0547">Nucleotide-binding</keyword>
<proteinExistence type="inferred from homology"/>
<evidence type="ECO:0000259" key="7">
    <source>
        <dbReference type="PROSITE" id="PS50051"/>
    </source>
</evidence>
<organism evidence="8">
    <name type="scientific">uncultured marine group II/III euryarchaeote KM3_60_A09</name>
    <dbReference type="NCBI Taxonomy" id="1456468"/>
    <lineage>
        <taxon>Archaea</taxon>
        <taxon>Methanobacteriati</taxon>
        <taxon>Methanobacteriota</taxon>
        <taxon>environmental samples</taxon>
    </lineage>
</organism>
<feature type="domain" description="MCM C-terminal AAA(+) ATPase" evidence="7">
    <location>
        <begin position="28"/>
        <end position="173"/>
    </location>
</feature>
<keyword evidence="5 6" id="KW-0238">DNA-binding</keyword>
<dbReference type="AlphaFoldDB" id="A0A075HFG0"/>
<dbReference type="GO" id="GO:0017116">
    <property type="term" value="F:single-stranded DNA helicase activity"/>
    <property type="evidence" value="ECO:0007669"/>
    <property type="project" value="TreeGrafter"/>
</dbReference>
<dbReference type="Pfam" id="PF17855">
    <property type="entry name" value="MCM_lid"/>
    <property type="match status" value="1"/>
</dbReference>
<dbReference type="InterPro" id="IPR031327">
    <property type="entry name" value="MCM"/>
</dbReference>
<dbReference type="Gene3D" id="3.40.50.300">
    <property type="entry name" value="P-loop containing nucleotide triphosphate hydrolases"/>
    <property type="match status" value="1"/>
</dbReference>
<evidence type="ECO:0000256" key="1">
    <source>
        <dbReference type="ARBA" id="ARBA00008010"/>
    </source>
</evidence>